<name>A0ABQ4M1A9_9BACL</name>
<feature type="domain" description="HD-GYP" evidence="1">
    <location>
        <begin position="126"/>
        <end position="322"/>
    </location>
</feature>
<dbReference type="Proteomes" id="UP000680638">
    <property type="component" value="Unassembled WGS sequence"/>
</dbReference>
<dbReference type="SUPFAM" id="SSF109604">
    <property type="entry name" value="HD-domain/PDEase-like"/>
    <property type="match status" value="1"/>
</dbReference>
<protein>
    <recommendedName>
        <fullName evidence="1">HD-GYP domain-containing protein</fullName>
    </recommendedName>
</protein>
<organism evidence="2 3">
    <name type="scientific">Paenibacillus cookii</name>
    <dbReference type="NCBI Taxonomy" id="157839"/>
    <lineage>
        <taxon>Bacteria</taxon>
        <taxon>Bacillati</taxon>
        <taxon>Bacillota</taxon>
        <taxon>Bacilli</taxon>
        <taxon>Bacillales</taxon>
        <taxon>Paenibacillaceae</taxon>
        <taxon>Paenibacillus</taxon>
    </lineage>
</organism>
<comment type="caution">
    <text evidence="2">The sequence shown here is derived from an EMBL/GenBank/DDBJ whole genome shotgun (WGS) entry which is preliminary data.</text>
</comment>
<evidence type="ECO:0000313" key="3">
    <source>
        <dbReference type="Proteomes" id="UP000680638"/>
    </source>
</evidence>
<sequence>MASISISELKPGIKLEKDVHTPLGGLLMRKGTVLLPRDLDILRAFMVPQVEVDMGEAEPQNGFSNAVGQVAAAYERAVDDPALPTKMASFYEEYEKLISLMKSAHQSVIAGGLPIYELRNQLEAAIGHIKEYNPLTFVPRTMNEYDYIFHNSVLCALSSYLLAKWSGLQQKDWMQAAFAGLFHDIGNAKIDPAILYKPSPLTVAEAEEMRRHTAYGYQILKNVKAINEGVRLAALQHHEKIDGTGYPLRLEGSKIHVYAKIVGITDIFHAMTLRRIYRKAQSPYIVLEQIHSEAFGKLDPTLVRIFIQKATEFHNGTKVRLSNHQIGEIVFTDRNQPTRPMVSIGGEIINLAQKPQLYIEEVLSSN</sequence>
<dbReference type="RefSeq" id="WP_212951988.1">
    <property type="nucleotide sequence ID" value="NZ_BORW01000029.1"/>
</dbReference>
<evidence type="ECO:0000313" key="2">
    <source>
        <dbReference type="EMBL" id="GIO69289.1"/>
    </source>
</evidence>
<gene>
    <name evidence="2" type="ORF">J21TS3_41100</name>
</gene>
<dbReference type="PROSITE" id="PS51832">
    <property type="entry name" value="HD_GYP"/>
    <property type="match status" value="1"/>
</dbReference>
<accession>A0ABQ4M1A9</accession>
<dbReference type="InterPro" id="IPR003607">
    <property type="entry name" value="HD/PDEase_dom"/>
</dbReference>
<dbReference type="InterPro" id="IPR037522">
    <property type="entry name" value="HD_GYP_dom"/>
</dbReference>
<dbReference type="Gene3D" id="1.10.3210.10">
    <property type="entry name" value="Hypothetical protein af1432"/>
    <property type="match status" value="1"/>
</dbReference>
<reference evidence="2 3" key="1">
    <citation type="submission" date="2021-03" db="EMBL/GenBank/DDBJ databases">
        <title>Antimicrobial resistance genes in bacteria isolated from Japanese honey, and their potential for conferring macrolide and lincosamide resistance in the American foulbrood pathogen Paenibacillus larvae.</title>
        <authorList>
            <person name="Okamoto M."/>
            <person name="Kumagai M."/>
            <person name="Kanamori H."/>
            <person name="Takamatsu D."/>
        </authorList>
    </citation>
    <scope>NUCLEOTIDE SEQUENCE [LARGE SCALE GENOMIC DNA]</scope>
    <source>
        <strain evidence="2 3">J21TS3</strain>
    </source>
</reference>
<dbReference type="EMBL" id="BORW01000029">
    <property type="protein sequence ID" value="GIO69289.1"/>
    <property type="molecule type" value="Genomic_DNA"/>
</dbReference>
<dbReference type="PANTHER" id="PTHR43155:SF2">
    <property type="entry name" value="CYCLIC DI-GMP PHOSPHODIESTERASE PA4108"/>
    <property type="match status" value="1"/>
</dbReference>
<dbReference type="SMART" id="SM00471">
    <property type="entry name" value="HDc"/>
    <property type="match status" value="1"/>
</dbReference>
<proteinExistence type="predicted"/>
<dbReference type="CDD" id="cd00077">
    <property type="entry name" value="HDc"/>
    <property type="match status" value="1"/>
</dbReference>
<keyword evidence="3" id="KW-1185">Reference proteome</keyword>
<dbReference type="Pfam" id="PF13487">
    <property type="entry name" value="HD_5"/>
    <property type="match status" value="1"/>
</dbReference>
<evidence type="ECO:0000259" key="1">
    <source>
        <dbReference type="PROSITE" id="PS51832"/>
    </source>
</evidence>
<dbReference type="PANTHER" id="PTHR43155">
    <property type="entry name" value="CYCLIC DI-GMP PHOSPHODIESTERASE PA4108-RELATED"/>
    <property type="match status" value="1"/>
</dbReference>